<dbReference type="STRING" id="1408250.Q760_07995"/>
<dbReference type="InterPro" id="IPR052529">
    <property type="entry name" value="Bact_Transport_Assoc"/>
</dbReference>
<reference evidence="4 5" key="1">
    <citation type="submission" date="2013-10" db="EMBL/GenBank/DDBJ databases">
        <authorList>
            <person name="Wang G."/>
            <person name="Zhuang W."/>
        </authorList>
    </citation>
    <scope>NUCLEOTIDE SEQUENCE [LARGE SCALE GENOMIC DNA]</scope>
    <source>
        <strain evidence="4 5">DSM 20118</strain>
    </source>
</reference>
<gene>
    <name evidence="4" type="ORF">Q760_07995</name>
</gene>
<dbReference type="Pfam" id="PF04235">
    <property type="entry name" value="DUF418"/>
    <property type="match status" value="1"/>
</dbReference>
<feature type="transmembrane region" description="Helical" evidence="2">
    <location>
        <begin position="144"/>
        <end position="168"/>
    </location>
</feature>
<dbReference type="OrthoDB" id="9807744at2"/>
<feature type="transmembrane region" description="Helical" evidence="2">
    <location>
        <begin position="98"/>
        <end position="115"/>
    </location>
</feature>
<feature type="compositionally biased region" description="Low complexity" evidence="1">
    <location>
        <begin position="379"/>
        <end position="393"/>
    </location>
</feature>
<keyword evidence="2" id="KW-0472">Membrane</keyword>
<evidence type="ECO:0000313" key="4">
    <source>
        <dbReference type="EMBL" id="KGM03242.1"/>
    </source>
</evidence>
<organism evidence="4 5">
    <name type="scientific">Cellulomonas cellasea DSM 20118</name>
    <dbReference type="NCBI Taxonomy" id="1408250"/>
    <lineage>
        <taxon>Bacteria</taxon>
        <taxon>Bacillati</taxon>
        <taxon>Actinomycetota</taxon>
        <taxon>Actinomycetes</taxon>
        <taxon>Micrococcales</taxon>
        <taxon>Cellulomonadaceae</taxon>
        <taxon>Cellulomonas</taxon>
    </lineage>
</organism>
<feature type="transmembrane region" description="Helical" evidence="2">
    <location>
        <begin position="121"/>
        <end position="137"/>
    </location>
</feature>
<keyword evidence="5" id="KW-1185">Reference proteome</keyword>
<dbReference type="InterPro" id="IPR007349">
    <property type="entry name" value="DUF418"/>
</dbReference>
<feature type="domain" description="DUF418" evidence="3">
    <location>
        <begin position="220"/>
        <end position="372"/>
    </location>
</feature>
<feature type="transmembrane region" description="Helical" evidence="2">
    <location>
        <begin position="20"/>
        <end position="38"/>
    </location>
</feature>
<feature type="transmembrane region" description="Helical" evidence="2">
    <location>
        <begin position="58"/>
        <end position="78"/>
    </location>
</feature>
<accession>A0A0A0BAT2</accession>
<feature type="region of interest" description="Disordered" evidence="1">
    <location>
        <begin position="379"/>
        <end position="401"/>
    </location>
</feature>
<feature type="transmembrane region" description="Helical" evidence="2">
    <location>
        <begin position="239"/>
        <end position="262"/>
    </location>
</feature>
<sequence>MPTAVAVPTTAPARITSLDVLRGVAILGTFASNAWLFAHPGGPTAWFAEGPSPDVVETALRTLANGKFLALLTLLFGVGIELQYRSAVRRGARWPGRYPVRAAILFVEGLVHYVLVFEFDVLMGYAVASLLVAYLVGRSDRVVHAWMAVVSGVYLLGIAGVTALLLAVPGGPEVPEPAAVSTASWWAQVLVRLDGAGLYRIELVLIVPSATVLFLLGSRLVRAGALDDTPAGARIRRRLMLLGFGVGAPLNGLTAFAGPAWLLVDRYVLPPLIALGLLGLITGIVLRSRGGAPRRAVAAVGRTALSCYVLQNVLASVLCYDWGLGLATRFADARPWWVVGLWAAVSLALVLCASLWLRRFERGPLELVVQRVYARPARLAPSPAPSPAGAGLADAVRQKHR</sequence>
<evidence type="ECO:0000259" key="3">
    <source>
        <dbReference type="Pfam" id="PF04235"/>
    </source>
</evidence>
<dbReference type="PANTHER" id="PTHR30590">
    <property type="entry name" value="INNER MEMBRANE PROTEIN"/>
    <property type="match status" value="1"/>
</dbReference>
<evidence type="ECO:0000256" key="1">
    <source>
        <dbReference type="SAM" id="MobiDB-lite"/>
    </source>
</evidence>
<dbReference type="Proteomes" id="UP000029833">
    <property type="component" value="Unassembled WGS sequence"/>
</dbReference>
<dbReference type="PANTHER" id="PTHR30590:SF2">
    <property type="entry name" value="INNER MEMBRANE PROTEIN"/>
    <property type="match status" value="1"/>
</dbReference>
<feature type="transmembrane region" description="Helical" evidence="2">
    <location>
        <begin position="307"/>
        <end position="324"/>
    </location>
</feature>
<feature type="transmembrane region" description="Helical" evidence="2">
    <location>
        <begin position="198"/>
        <end position="218"/>
    </location>
</feature>
<name>A0A0A0BAT2_9CELL</name>
<comment type="caution">
    <text evidence="4">The sequence shown here is derived from an EMBL/GenBank/DDBJ whole genome shotgun (WGS) entry which is preliminary data.</text>
</comment>
<evidence type="ECO:0000313" key="5">
    <source>
        <dbReference type="Proteomes" id="UP000029833"/>
    </source>
</evidence>
<dbReference type="RefSeq" id="WP_084142498.1">
    <property type="nucleotide sequence ID" value="NZ_AXNT01000020.1"/>
</dbReference>
<protein>
    <submittedName>
        <fullName evidence="4">Membrane protein</fullName>
    </submittedName>
</protein>
<dbReference type="EMBL" id="AXNT01000020">
    <property type="protein sequence ID" value="KGM03242.1"/>
    <property type="molecule type" value="Genomic_DNA"/>
</dbReference>
<keyword evidence="2" id="KW-0812">Transmembrane</keyword>
<proteinExistence type="predicted"/>
<evidence type="ECO:0000256" key="2">
    <source>
        <dbReference type="SAM" id="Phobius"/>
    </source>
</evidence>
<feature type="transmembrane region" description="Helical" evidence="2">
    <location>
        <begin position="268"/>
        <end position="286"/>
    </location>
</feature>
<feature type="transmembrane region" description="Helical" evidence="2">
    <location>
        <begin position="336"/>
        <end position="357"/>
    </location>
</feature>
<keyword evidence="2" id="KW-1133">Transmembrane helix</keyword>
<dbReference type="AlphaFoldDB" id="A0A0A0BAT2"/>